<evidence type="ECO:0000259" key="1">
    <source>
        <dbReference type="PROSITE" id="PS50800"/>
    </source>
</evidence>
<dbReference type="InterPro" id="IPR003034">
    <property type="entry name" value="SAP_dom"/>
</dbReference>
<dbReference type="OrthoDB" id="76373at2157"/>
<organism evidence="2 3">
    <name type="scientific">Methanobrevibacter thaueri</name>
    <dbReference type="NCBI Taxonomy" id="190975"/>
    <lineage>
        <taxon>Archaea</taxon>
        <taxon>Methanobacteriati</taxon>
        <taxon>Methanobacteriota</taxon>
        <taxon>Methanomada group</taxon>
        <taxon>Methanobacteria</taxon>
        <taxon>Methanobacteriales</taxon>
        <taxon>Methanobacteriaceae</taxon>
        <taxon>Methanobrevibacter</taxon>
    </lineage>
</organism>
<dbReference type="EMBL" id="MZGS01000020">
    <property type="protein sequence ID" value="PWB87345.1"/>
    <property type="molecule type" value="Genomic_DNA"/>
</dbReference>
<accession>A0A315XM11</accession>
<evidence type="ECO:0000313" key="2">
    <source>
        <dbReference type="EMBL" id="PWB87345.1"/>
    </source>
</evidence>
<reference evidence="2 3" key="1">
    <citation type="submission" date="2017-03" db="EMBL/GenBank/DDBJ databases">
        <title>Genome sequence of Methanobrevibacter thaueri.</title>
        <authorList>
            <person name="Poehlein A."/>
            <person name="Seedorf H."/>
            <person name="Daniel R."/>
        </authorList>
    </citation>
    <scope>NUCLEOTIDE SEQUENCE [LARGE SCALE GENOMIC DNA]</scope>
    <source>
        <strain evidence="2 3">DSM 11995</strain>
    </source>
</reference>
<feature type="domain" description="SAP" evidence="1">
    <location>
        <begin position="67"/>
        <end position="101"/>
    </location>
</feature>
<keyword evidence="3" id="KW-1185">Reference proteome</keyword>
<dbReference type="AlphaFoldDB" id="A0A315XM11"/>
<name>A0A315XM11_9EURY</name>
<dbReference type="Pfam" id="PF02037">
    <property type="entry name" value="SAP"/>
    <property type="match status" value="1"/>
</dbReference>
<dbReference type="SMART" id="SM00513">
    <property type="entry name" value="SAP"/>
    <property type="match status" value="1"/>
</dbReference>
<protein>
    <submittedName>
        <fullName evidence="2">SAP domain protein</fullName>
    </submittedName>
</protein>
<dbReference type="Proteomes" id="UP000251717">
    <property type="component" value="Unassembled WGS sequence"/>
</dbReference>
<gene>
    <name evidence="2" type="ORF">MBBTH_09100</name>
</gene>
<sequence>MSEQKLEVFNVLNFLNNGYELEDILNEGQFGTFSSAEECINYLVDEGYLKGDVDVTANVEITAEYISKKYIVSELKDILRENGLKVSGKKQELVERVLPLLKEVKDASNLDISASADKSYDNLELTDKALEFLKENEWIDLYMFALVQFRFTDFETFVEGSSEGMIQTAHNFCDEIISRALVNNQFVVFRLALSAKAHVFAYDGDYESFLDYDLQHFILGLNPISLTSEEYASYVIIDEANIINLRNVLEKLKMGSLKKRFDNIWNKSHIKNTTVPKKTCFKLLRRALDGADIEELNFDVREKFFNKKFGIQ</sequence>
<dbReference type="PROSITE" id="PS50800">
    <property type="entry name" value="SAP"/>
    <property type="match status" value="1"/>
</dbReference>
<proteinExistence type="predicted"/>
<evidence type="ECO:0000313" key="3">
    <source>
        <dbReference type="Proteomes" id="UP000251717"/>
    </source>
</evidence>
<dbReference type="SUPFAM" id="SSF68906">
    <property type="entry name" value="SAP domain"/>
    <property type="match status" value="1"/>
</dbReference>
<dbReference type="Gene3D" id="1.10.720.30">
    <property type="entry name" value="SAP domain"/>
    <property type="match status" value="1"/>
</dbReference>
<dbReference type="RefSeq" id="WP_116591874.1">
    <property type="nucleotide sequence ID" value="NZ_MZGS01000020.1"/>
</dbReference>
<comment type="caution">
    <text evidence="2">The sequence shown here is derived from an EMBL/GenBank/DDBJ whole genome shotgun (WGS) entry which is preliminary data.</text>
</comment>
<dbReference type="InterPro" id="IPR036361">
    <property type="entry name" value="SAP_dom_sf"/>
</dbReference>